<sequence>MASPSPFFPFSFSISLFAFAKARFMREVNISGTGFLGRGTVDPDDKAETHASLGPGTKMNVAVLRRASRSAPSEYGMRDERAE</sequence>
<dbReference type="AlphaFoldDB" id="A0A4Z1HCJ1"/>
<gene>
    <name evidence="2" type="ORF">BOTNAR_0619g00070</name>
</gene>
<organism evidence="2 3">
    <name type="scientific">Botryotinia narcissicola</name>
    <dbReference type="NCBI Taxonomy" id="278944"/>
    <lineage>
        <taxon>Eukaryota</taxon>
        <taxon>Fungi</taxon>
        <taxon>Dikarya</taxon>
        <taxon>Ascomycota</taxon>
        <taxon>Pezizomycotina</taxon>
        <taxon>Leotiomycetes</taxon>
        <taxon>Helotiales</taxon>
        <taxon>Sclerotiniaceae</taxon>
        <taxon>Botryotinia</taxon>
    </lineage>
</organism>
<proteinExistence type="predicted"/>
<evidence type="ECO:0000256" key="1">
    <source>
        <dbReference type="SAM" id="MobiDB-lite"/>
    </source>
</evidence>
<comment type="caution">
    <text evidence="2">The sequence shown here is derived from an EMBL/GenBank/DDBJ whole genome shotgun (WGS) entry which is preliminary data.</text>
</comment>
<accession>A0A4Z1HCJ1</accession>
<evidence type="ECO:0000313" key="2">
    <source>
        <dbReference type="EMBL" id="TGO46021.1"/>
    </source>
</evidence>
<feature type="region of interest" description="Disordered" evidence="1">
    <location>
        <begin position="35"/>
        <end position="55"/>
    </location>
</feature>
<dbReference type="Proteomes" id="UP000297452">
    <property type="component" value="Unassembled WGS sequence"/>
</dbReference>
<name>A0A4Z1HCJ1_9HELO</name>
<keyword evidence="3" id="KW-1185">Reference proteome</keyword>
<protein>
    <submittedName>
        <fullName evidence="2">Uncharacterized protein</fullName>
    </submittedName>
</protein>
<dbReference type="EMBL" id="PQXJ01000618">
    <property type="protein sequence ID" value="TGO46021.1"/>
    <property type="molecule type" value="Genomic_DNA"/>
</dbReference>
<evidence type="ECO:0000313" key="3">
    <source>
        <dbReference type="Proteomes" id="UP000297452"/>
    </source>
</evidence>
<reference evidence="2 3" key="1">
    <citation type="submission" date="2017-12" db="EMBL/GenBank/DDBJ databases">
        <title>Comparative genomics of Botrytis spp.</title>
        <authorList>
            <person name="Valero-Jimenez C.A."/>
            <person name="Tapia P."/>
            <person name="Veloso J."/>
            <person name="Silva-Moreno E."/>
            <person name="Staats M."/>
            <person name="Valdes J.H."/>
            <person name="Van Kan J.A.L."/>
        </authorList>
    </citation>
    <scope>NUCLEOTIDE SEQUENCE [LARGE SCALE GENOMIC DNA]</scope>
    <source>
        <strain evidence="2 3">MUCL2120</strain>
    </source>
</reference>